<name>A0A2J7ZYR3_9CHLO</name>
<dbReference type="GO" id="GO:0005524">
    <property type="term" value="F:ATP binding"/>
    <property type="evidence" value="ECO:0007669"/>
    <property type="project" value="UniProtKB-KW"/>
</dbReference>
<dbReference type="InterPro" id="IPR041679">
    <property type="entry name" value="DNA2/NAM7-like_C"/>
</dbReference>
<dbReference type="GO" id="GO:0003676">
    <property type="term" value="F:nucleic acid binding"/>
    <property type="evidence" value="ECO:0007669"/>
    <property type="project" value="InterPro"/>
</dbReference>
<evidence type="ECO:0000313" key="9">
    <source>
        <dbReference type="EMBL" id="PNH05409.1"/>
    </source>
</evidence>
<dbReference type="Pfam" id="PF13087">
    <property type="entry name" value="AAA_12"/>
    <property type="match status" value="1"/>
</dbReference>
<comment type="caution">
    <text evidence="9">The sequence shown here is derived from an EMBL/GenBank/DDBJ whole genome shotgun (WGS) entry which is preliminary data.</text>
</comment>
<keyword evidence="4 9" id="KW-0347">Helicase</keyword>
<evidence type="ECO:0000256" key="3">
    <source>
        <dbReference type="ARBA" id="ARBA00022801"/>
    </source>
</evidence>
<keyword evidence="2" id="KW-0547">Nucleotide-binding</keyword>
<evidence type="ECO:0000256" key="2">
    <source>
        <dbReference type="ARBA" id="ARBA00022741"/>
    </source>
</evidence>
<dbReference type="OrthoDB" id="6513042at2759"/>
<dbReference type="Proteomes" id="UP000236333">
    <property type="component" value="Unassembled WGS sequence"/>
</dbReference>
<dbReference type="SUPFAM" id="SSF53098">
    <property type="entry name" value="Ribonuclease H-like"/>
    <property type="match status" value="1"/>
</dbReference>
<gene>
    <name evidence="9" type="ORF">TSOC_008343</name>
</gene>
<evidence type="ECO:0000256" key="5">
    <source>
        <dbReference type="ARBA" id="ARBA00022840"/>
    </source>
</evidence>
<proteinExistence type="inferred from homology"/>
<dbReference type="SUPFAM" id="SSF52540">
    <property type="entry name" value="P-loop containing nucleoside triphosphate hydrolases"/>
    <property type="match status" value="1"/>
</dbReference>
<feature type="domain" description="DNA2/NAM7 helicase helicase" evidence="7">
    <location>
        <begin position="488"/>
        <end position="545"/>
    </location>
</feature>
<evidence type="ECO:0000256" key="4">
    <source>
        <dbReference type="ARBA" id="ARBA00022806"/>
    </source>
</evidence>
<dbReference type="InterPro" id="IPR027417">
    <property type="entry name" value="P-loop_NTPase"/>
</dbReference>
<keyword evidence="3" id="KW-0378">Hydrolase</keyword>
<evidence type="ECO:0000256" key="6">
    <source>
        <dbReference type="SAM" id="MobiDB-lite"/>
    </source>
</evidence>
<dbReference type="InterPro" id="IPR050534">
    <property type="entry name" value="Coronavir_polyprotein_1ab"/>
</dbReference>
<feature type="compositionally biased region" description="Gly residues" evidence="6">
    <location>
        <begin position="95"/>
        <end position="108"/>
    </location>
</feature>
<reference evidence="9 10" key="1">
    <citation type="journal article" date="2017" name="Mol. Biol. Evol.">
        <title>The 4-celled Tetrabaena socialis nuclear genome reveals the essential components for genetic control of cell number at the origin of multicellularity in the volvocine lineage.</title>
        <authorList>
            <person name="Featherston J."/>
            <person name="Arakaki Y."/>
            <person name="Hanschen E.R."/>
            <person name="Ferris P.J."/>
            <person name="Michod R.E."/>
            <person name="Olson B.J.S.C."/>
            <person name="Nozaki H."/>
            <person name="Durand P.M."/>
        </authorList>
    </citation>
    <scope>NUCLEOTIDE SEQUENCE [LARGE SCALE GENOMIC DNA]</scope>
    <source>
        <strain evidence="9 10">NIES-571</strain>
    </source>
</reference>
<dbReference type="Pfam" id="PF13086">
    <property type="entry name" value="AAA_11"/>
    <property type="match status" value="1"/>
</dbReference>
<evidence type="ECO:0000259" key="7">
    <source>
        <dbReference type="Pfam" id="PF13086"/>
    </source>
</evidence>
<dbReference type="GO" id="GO:0043139">
    <property type="term" value="F:5'-3' DNA helicase activity"/>
    <property type="evidence" value="ECO:0007669"/>
    <property type="project" value="TreeGrafter"/>
</dbReference>
<feature type="region of interest" description="Disordered" evidence="6">
    <location>
        <begin position="91"/>
        <end position="114"/>
    </location>
</feature>
<keyword evidence="5" id="KW-0067">ATP-binding</keyword>
<sequence length="928" mass="99578">MPFILDYTLLAASAHPPVLGFSSLHVRTLDLADVGSAHLSWLQAGWGGSPPGSPRVVGLDTEFVGSELALVQLCCGDRALLVQVPRLRQKQQLQGGSGGSGDGGGGDGARPASGAALQHRCPRVLRALLQDHLPKAAAEVWQDALLLFSAFGCKLRNGLDLTAACPLVYDEYDEDDADDGDEGCRKLPLFEIFRGFFPDSELTKDKSINHKDWFPRFGRRQLLSKKQIKYAALDAFVSYAAGVGALRRPGDLPPAVDLCKPEHWQVVAAAQVAAVAQHLAAASAQDRQQHDFHEAKFVRSSRAGTVRLQTRGSRFRSRLRRGVFAEATLVDGRRIKGMCVSSKGKTAQLGDLRWADSGAPVDMWEVAEVERIEMDEHGAETVEEVATKALLADVLTGEVSLAGFPLAAALFSGGADGRPATSRGGTAPARPPLPPTAAVVGGGVAAGLAALLRSAFSAAVRGVSAFLAAVRGVPMAAQLFALQLFGRINSSQRAALHGLLLGDEPVQLVQGPPGTGKTTVISQAVWLWLLHNGHLSSRQRSTAISQRAVNGHLATVVSRAVWLWLQNAAPPRLPGASEEAREALACVAGSNVAARNIELSLLKLGLGAQHFRLVVSNESYFEWHAQQYGGQLKDVLITSDQLEDLPTGAQYVREYVASCASAKAPWKQAADEALGKRGQYFASLQVVVTTVSMLASPKFSATMLHGKVLTRLMVDEASQIYAGDLLLPLVQYGQHLRSLSLFGDDMQLPPYGSEWDGAQLQPSAYPVGPPLPPPAAGHVRRNMLTLSYRLPPALCAFISDTMYGGLLRSGRKAAGRPAVRWVDVQGREEKLEGTSWSNEAECEAACGLARRGFQGSSWTVLTGYDKQRWLLSKGVVQRGSGGERVYNIDTFQGREDEVVIVSLVRRGDSLGFMVDDRRVNVMLTRCGG</sequence>
<evidence type="ECO:0000313" key="10">
    <source>
        <dbReference type="Proteomes" id="UP000236333"/>
    </source>
</evidence>
<protein>
    <submittedName>
        <fullName evidence="9">ATP-dependent helicase NAM7</fullName>
    </submittedName>
</protein>
<evidence type="ECO:0000259" key="8">
    <source>
        <dbReference type="Pfam" id="PF13087"/>
    </source>
</evidence>
<evidence type="ECO:0000256" key="1">
    <source>
        <dbReference type="ARBA" id="ARBA00007913"/>
    </source>
</evidence>
<dbReference type="PANTHER" id="PTHR43788:SF8">
    <property type="entry name" value="DNA-BINDING PROTEIN SMUBP-2"/>
    <property type="match status" value="1"/>
</dbReference>
<organism evidence="9 10">
    <name type="scientific">Tetrabaena socialis</name>
    <dbReference type="NCBI Taxonomy" id="47790"/>
    <lineage>
        <taxon>Eukaryota</taxon>
        <taxon>Viridiplantae</taxon>
        <taxon>Chlorophyta</taxon>
        <taxon>core chlorophytes</taxon>
        <taxon>Chlorophyceae</taxon>
        <taxon>CS clade</taxon>
        <taxon>Chlamydomonadales</taxon>
        <taxon>Tetrabaenaceae</taxon>
        <taxon>Tetrabaena</taxon>
    </lineage>
</organism>
<accession>A0A2J7ZYR3</accession>
<dbReference type="Gene3D" id="3.30.420.10">
    <property type="entry name" value="Ribonuclease H-like superfamily/Ribonuclease H"/>
    <property type="match status" value="1"/>
</dbReference>
<dbReference type="PANTHER" id="PTHR43788">
    <property type="entry name" value="DNA2/NAM7 HELICASE FAMILY MEMBER"/>
    <property type="match status" value="1"/>
</dbReference>
<dbReference type="EMBL" id="PGGS01000308">
    <property type="protein sequence ID" value="PNH05409.1"/>
    <property type="molecule type" value="Genomic_DNA"/>
</dbReference>
<dbReference type="InterPro" id="IPR041677">
    <property type="entry name" value="DNA2/NAM7_AAA_11"/>
</dbReference>
<dbReference type="GO" id="GO:0016787">
    <property type="term" value="F:hydrolase activity"/>
    <property type="evidence" value="ECO:0007669"/>
    <property type="project" value="UniProtKB-KW"/>
</dbReference>
<dbReference type="CDD" id="cd18808">
    <property type="entry name" value="SF1_C_Upf1"/>
    <property type="match status" value="1"/>
</dbReference>
<comment type="similarity">
    <text evidence="1">Belongs to the DNA2/NAM7 helicase family.</text>
</comment>
<feature type="domain" description="DNA2/NAM7 helicase-like C-terminal" evidence="8">
    <location>
        <begin position="779"/>
        <end position="926"/>
    </location>
</feature>
<keyword evidence="10" id="KW-1185">Reference proteome</keyword>
<dbReference type="AlphaFoldDB" id="A0A2J7ZYR3"/>
<dbReference type="InterPro" id="IPR047187">
    <property type="entry name" value="SF1_C_Upf1"/>
</dbReference>
<dbReference type="InterPro" id="IPR012337">
    <property type="entry name" value="RNaseH-like_sf"/>
</dbReference>
<dbReference type="InterPro" id="IPR036397">
    <property type="entry name" value="RNaseH_sf"/>
</dbReference>
<dbReference type="Gene3D" id="3.40.50.300">
    <property type="entry name" value="P-loop containing nucleotide triphosphate hydrolases"/>
    <property type="match status" value="2"/>
</dbReference>